<evidence type="ECO:0000313" key="3">
    <source>
        <dbReference type="Proteomes" id="UP001596512"/>
    </source>
</evidence>
<protein>
    <submittedName>
        <fullName evidence="2">Response regulator transcription factor</fullName>
    </submittedName>
</protein>
<dbReference type="Proteomes" id="UP001596512">
    <property type="component" value="Unassembled WGS sequence"/>
</dbReference>
<dbReference type="InterPro" id="IPR016032">
    <property type="entry name" value="Sig_transdc_resp-reg_C-effctor"/>
</dbReference>
<dbReference type="Pfam" id="PF00196">
    <property type="entry name" value="GerE"/>
    <property type="match status" value="1"/>
</dbReference>
<comment type="caution">
    <text evidence="2">The sequence shown here is derived from an EMBL/GenBank/DDBJ whole genome shotgun (WGS) entry which is preliminary data.</text>
</comment>
<dbReference type="EMBL" id="JBHTEY010000004">
    <property type="protein sequence ID" value="MFC7616227.1"/>
    <property type="molecule type" value="Genomic_DNA"/>
</dbReference>
<sequence length="48" mass="5526">MTNRQIAHQLVIAPRTADTHVQHILSKLEFTSRAQIASWVVNRRRSST</sequence>
<accession>A0ABW2TR04</accession>
<name>A0ABW2TR04_9PSEU</name>
<reference evidence="3" key="1">
    <citation type="journal article" date="2019" name="Int. J. Syst. Evol. Microbiol.">
        <title>The Global Catalogue of Microorganisms (GCM) 10K type strain sequencing project: providing services to taxonomists for standard genome sequencing and annotation.</title>
        <authorList>
            <consortium name="The Broad Institute Genomics Platform"/>
            <consortium name="The Broad Institute Genome Sequencing Center for Infectious Disease"/>
            <person name="Wu L."/>
            <person name="Ma J."/>
        </authorList>
    </citation>
    <scope>NUCLEOTIDE SEQUENCE [LARGE SCALE GENOMIC DNA]</scope>
    <source>
        <strain evidence="3">JCM 17695</strain>
    </source>
</reference>
<proteinExistence type="predicted"/>
<dbReference type="SUPFAM" id="SSF46894">
    <property type="entry name" value="C-terminal effector domain of the bipartite response regulators"/>
    <property type="match status" value="1"/>
</dbReference>
<dbReference type="PROSITE" id="PS50043">
    <property type="entry name" value="HTH_LUXR_2"/>
    <property type="match status" value="1"/>
</dbReference>
<keyword evidence="3" id="KW-1185">Reference proteome</keyword>
<feature type="domain" description="HTH luxR-type" evidence="1">
    <location>
        <begin position="1"/>
        <end position="44"/>
    </location>
</feature>
<evidence type="ECO:0000313" key="2">
    <source>
        <dbReference type="EMBL" id="MFC7616227.1"/>
    </source>
</evidence>
<dbReference type="Gene3D" id="1.10.10.10">
    <property type="entry name" value="Winged helix-like DNA-binding domain superfamily/Winged helix DNA-binding domain"/>
    <property type="match status" value="1"/>
</dbReference>
<dbReference type="SMART" id="SM00421">
    <property type="entry name" value="HTH_LUXR"/>
    <property type="match status" value="1"/>
</dbReference>
<organism evidence="2 3">
    <name type="scientific">Actinokineospora soli</name>
    <dbReference type="NCBI Taxonomy" id="1048753"/>
    <lineage>
        <taxon>Bacteria</taxon>
        <taxon>Bacillati</taxon>
        <taxon>Actinomycetota</taxon>
        <taxon>Actinomycetes</taxon>
        <taxon>Pseudonocardiales</taxon>
        <taxon>Pseudonocardiaceae</taxon>
        <taxon>Actinokineospora</taxon>
    </lineage>
</organism>
<dbReference type="InterPro" id="IPR036388">
    <property type="entry name" value="WH-like_DNA-bd_sf"/>
</dbReference>
<gene>
    <name evidence="2" type="ORF">ACFQV2_24880</name>
</gene>
<dbReference type="InterPro" id="IPR000792">
    <property type="entry name" value="Tscrpt_reg_LuxR_C"/>
</dbReference>
<evidence type="ECO:0000259" key="1">
    <source>
        <dbReference type="PROSITE" id="PS50043"/>
    </source>
</evidence>